<keyword evidence="2" id="KW-1185">Reference proteome</keyword>
<proteinExistence type="predicted"/>
<comment type="caution">
    <text evidence="1">The sequence shown here is derived from an EMBL/GenBank/DDBJ whole genome shotgun (WGS) entry which is preliminary data.</text>
</comment>
<reference evidence="1 2" key="1">
    <citation type="journal article" date="2019" name="Sci. Rep.">
        <title>Orb-weaving spider Araneus ventricosus genome elucidates the spidroin gene catalogue.</title>
        <authorList>
            <person name="Kono N."/>
            <person name="Nakamura H."/>
            <person name="Ohtoshi R."/>
            <person name="Moran D.A.P."/>
            <person name="Shinohara A."/>
            <person name="Yoshida Y."/>
            <person name="Fujiwara M."/>
            <person name="Mori M."/>
            <person name="Tomita M."/>
            <person name="Arakawa K."/>
        </authorList>
    </citation>
    <scope>NUCLEOTIDE SEQUENCE [LARGE SCALE GENOMIC DNA]</scope>
</reference>
<evidence type="ECO:0000313" key="2">
    <source>
        <dbReference type="Proteomes" id="UP000499080"/>
    </source>
</evidence>
<organism evidence="1 2">
    <name type="scientific">Araneus ventricosus</name>
    <name type="common">Orbweaver spider</name>
    <name type="synonym">Epeira ventricosa</name>
    <dbReference type="NCBI Taxonomy" id="182803"/>
    <lineage>
        <taxon>Eukaryota</taxon>
        <taxon>Metazoa</taxon>
        <taxon>Ecdysozoa</taxon>
        <taxon>Arthropoda</taxon>
        <taxon>Chelicerata</taxon>
        <taxon>Arachnida</taxon>
        <taxon>Araneae</taxon>
        <taxon>Araneomorphae</taxon>
        <taxon>Entelegynae</taxon>
        <taxon>Araneoidea</taxon>
        <taxon>Araneidae</taxon>
        <taxon>Araneus</taxon>
    </lineage>
</organism>
<gene>
    <name evidence="1" type="ORF">AVEN_92934_1</name>
</gene>
<sequence length="155" mass="17039">MYLTHCVIYFTTRPIHPQSHAITSHKCSGQIGADIDRPSQSAGPSIMLAREDKTCQANSSPKTIRHRRALQTRDNLSCGSCIMLGGGQTSCKRLTFARDDVRTRRQWSGGEQWDEGQHSTSIKGFHLASTGGRDSSPIGNSAVHFGSQRLVLERS</sequence>
<name>A0A4Y2D2D4_ARAVE</name>
<dbReference type="Proteomes" id="UP000499080">
    <property type="component" value="Unassembled WGS sequence"/>
</dbReference>
<protein>
    <submittedName>
        <fullName evidence="1">Uncharacterized protein</fullName>
    </submittedName>
</protein>
<dbReference type="OrthoDB" id="10572399at2759"/>
<evidence type="ECO:0000313" key="1">
    <source>
        <dbReference type="EMBL" id="GBM10118.1"/>
    </source>
</evidence>
<accession>A0A4Y2D2D4</accession>
<dbReference type="AlphaFoldDB" id="A0A4Y2D2D4"/>
<dbReference type="EMBL" id="BGPR01000280">
    <property type="protein sequence ID" value="GBM10118.1"/>
    <property type="molecule type" value="Genomic_DNA"/>
</dbReference>